<keyword evidence="1" id="KW-0862">Zinc</keyword>
<name>A0A433RQ18_9BACL</name>
<evidence type="ECO:0000256" key="1">
    <source>
        <dbReference type="PIRSR" id="PIRSR605019-1"/>
    </source>
</evidence>
<dbReference type="Proteomes" id="UP000288623">
    <property type="component" value="Unassembled WGS sequence"/>
</dbReference>
<keyword evidence="3" id="KW-1185">Reference proteome</keyword>
<organism evidence="2 3">
    <name type="scientific">Candidatus Kurthia intestinigallinarum</name>
    <dbReference type="NCBI Taxonomy" id="1562256"/>
    <lineage>
        <taxon>Bacteria</taxon>
        <taxon>Bacillati</taxon>
        <taxon>Bacillota</taxon>
        <taxon>Bacilli</taxon>
        <taxon>Bacillales</taxon>
        <taxon>Caryophanaceae</taxon>
        <taxon>Kurthia</taxon>
    </lineage>
</organism>
<evidence type="ECO:0000313" key="2">
    <source>
        <dbReference type="EMBL" id="RUS52492.1"/>
    </source>
</evidence>
<dbReference type="Pfam" id="PF03352">
    <property type="entry name" value="Adenine_glyco"/>
    <property type="match status" value="1"/>
</dbReference>
<reference evidence="2 3" key="1">
    <citation type="submission" date="2014-11" db="EMBL/GenBank/DDBJ databases">
        <title>Genome sequence and analysis of novel Kurthia sp.</title>
        <authorList>
            <person name="Lawson J.N."/>
            <person name="Gonzalez J.E."/>
            <person name="Rinauldi L."/>
            <person name="Xuan Z."/>
            <person name="Firman A."/>
            <person name="Shaddox L."/>
            <person name="Trudeau A."/>
            <person name="Shah S."/>
            <person name="Reiman D."/>
        </authorList>
    </citation>
    <scope>NUCLEOTIDE SEQUENCE [LARGE SCALE GENOMIC DNA]</scope>
    <source>
        <strain evidence="2 3">3B1D</strain>
    </source>
</reference>
<dbReference type="InterPro" id="IPR011257">
    <property type="entry name" value="DNA_glycosylase"/>
</dbReference>
<dbReference type="GO" id="GO:0006284">
    <property type="term" value="P:base-excision repair"/>
    <property type="evidence" value="ECO:0007669"/>
    <property type="project" value="InterPro"/>
</dbReference>
<dbReference type="SUPFAM" id="SSF48150">
    <property type="entry name" value="DNA-glycosylase"/>
    <property type="match status" value="1"/>
</dbReference>
<accession>A0A433RQ18</accession>
<dbReference type="InterPro" id="IPR005019">
    <property type="entry name" value="Adenine_glyco"/>
</dbReference>
<comment type="caution">
    <text evidence="2">The sequence shown here is derived from an EMBL/GenBank/DDBJ whole genome shotgun (WGS) entry which is preliminary data.</text>
</comment>
<gene>
    <name evidence="2" type="ORF">QI30_17185</name>
</gene>
<dbReference type="AlphaFoldDB" id="A0A433RQ18"/>
<dbReference type="GO" id="GO:0008725">
    <property type="term" value="F:DNA-3-methyladenine glycosylase activity"/>
    <property type="evidence" value="ECO:0007669"/>
    <property type="project" value="InterPro"/>
</dbReference>
<dbReference type="PANTHER" id="PTHR30037">
    <property type="entry name" value="DNA-3-METHYLADENINE GLYCOSYLASE 1"/>
    <property type="match status" value="1"/>
</dbReference>
<feature type="binding site" evidence="1">
    <location>
        <position position="19"/>
    </location>
    <ligand>
        <name>Zn(2+)</name>
        <dbReference type="ChEBI" id="CHEBI:29105"/>
    </ligand>
</feature>
<sequence length="171" mass="20195">MEKFRCRWCEYDADLIHYHDKIWGTKRETDDELFEALTFEIFQAGLKWATVYRKRDGFKQAFANFTIKHVAQFDDAKKKKLKEDASIIRHTAKIAATVYNAQQLLTIQKQYGSFKNFLDVVPPENRIEQLCAYFKQVGKTTAESFLIACGYLPTQHEKRCYLYIKSEEEKI</sequence>
<keyword evidence="1" id="KW-0479">Metal-binding</keyword>
<feature type="binding site" evidence="1">
    <location>
        <position position="6"/>
    </location>
    <ligand>
        <name>Zn(2+)</name>
        <dbReference type="ChEBI" id="CHEBI:29105"/>
    </ligand>
</feature>
<proteinExistence type="predicted"/>
<evidence type="ECO:0008006" key="4">
    <source>
        <dbReference type="Google" id="ProtNLM"/>
    </source>
</evidence>
<dbReference type="InterPro" id="IPR052891">
    <property type="entry name" value="DNA-3mA_glycosylase"/>
</dbReference>
<dbReference type="EMBL" id="JTFC01000042">
    <property type="protein sequence ID" value="RUS52492.1"/>
    <property type="molecule type" value="Genomic_DNA"/>
</dbReference>
<evidence type="ECO:0000313" key="3">
    <source>
        <dbReference type="Proteomes" id="UP000288623"/>
    </source>
</evidence>
<dbReference type="RefSeq" id="WP_126991830.1">
    <property type="nucleotide sequence ID" value="NZ_JTFC01000042.1"/>
</dbReference>
<protein>
    <recommendedName>
        <fullName evidence="4">DNA-3-methyladenine glycosylase</fullName>
    </recommendedName>
</protein>
<dbReference type="Gene3D" id="1.10.340.30">
    <property type="entry name" value="Hypothetical protein, domain 2"/>
    <property type="match status" value="1"/>
</dbReference>
<dbReference type="PANTHER" id="PTHR30037:SF4">
    <property type="entry name" value="DNA-3-METHYLADENINE GLYCOSYLASE I"/>
    <property type="match status" value="1"/>
</dbReference>
<dbReference type="OrthoDB" id="9807664at2"/>
<dbReference type="GO" id="GO:0046872">
    <property type="term" value="F:metal ion binding"/>
    <property type="evidence" value="ECO:0007669"/>
    <property type="project" value="UniProtKB-KW"/>
</dbReference>